<gene>
    <name evidence="1" type="ORF">E0F88_08880</name>
</gene>
<sequence>MATRLDKEATQDFAEVRRHFPKLLTIALESGNVLFEGDIDIFDQQGVYWNTYNIRITVPTQYPRGVPELHEVSQLIERVIDRHIDKDGWCCVGVSHELFIRAHRDFRIIDFLSEYAYPYLANQSYFMVEGHFAGFEYKHGFGGVIQFYQKLFKTQDFELISKFIDSFLHTRLPRYRDMCWCGSGRKYRKCHLLVINELKKISKTQLKSDLSNFQLIQTPQVPFFKQFRRGMTSIVAGS</sequence>
<reference evidence="1 2" key="1">
    <citation type="submission" date="2019-03" db="EMBL/GenBank/DDBJ databases">
        <title>Dyadobacter AR-3-6 sp. nov., isolated from arctic soil.</title>
        <authorList>
            <person name="Chaudhary D.K."/>
        </authorList>
    </citation>
    <scope>NUCLEOTIDE SEQUENCE [LARGE SCALE GENOMIC DNA]</scope>
    <source>
        <strain evidence="1 2">AR-3-6</strain>
    </source>
</reference>
<dbReference type="OrthoDB" id="9786424at2"/>
<evidence type="ECO:0008006" key="3">
    <source>
        <dbReference type="Google" id="ProtNLM"/>
    </source>
</evidence>
<dbReference type="RefSeq" id="WP_131957886.1">
    <property type="nucleotide sequence ID" value="NZ_SMFL01000003.1"/>
</dbReference>
<accession>A0A4R5DPT9</accession>
<dbReference type="AlphaFoldDB" id="A0A4R5DPT9"/>
<organism evidence="1 2">
    <name type="scientific">Dyadobacter psychrotolerans</name>
    <dbReference type="NCBI Taxonomy" id="2541721"/>
    <lineage>
        <taxon>Bacteria</taxon>
        <taxon>Pseudomonadati</taxon>
        <taxon>Bacteroidota</taxon>
        <taxon>Cytophagia</taxon>
        <taxon>Cytophagales</taxon>
        <taxon>Spirosomataceae</taxon>
        <taxon>Dyadobacter</taxon>
    </lineage>
</organism>
<evidence type="ECO:0000313" key="1">
    <source>
        <dbReference type="EMBL" id="TDE16352.1"/>
    </source>
</evidence>
<keyword evidence="2" id="KW-1185">Reference proteome</keyword>
<name>A0A4R5DPT9_9BACT</name>
<proteinExistence type="predicted"/>
<dbReference type="Pfam" id="PF02810">
    <property type="entry name" value="SEC-C"/>
    <property type="match status" value="1"/>
</dbReference>
<dbReference type="EMBL" id="SMFL01000003">
    <property type="protein sequence ID" value="TDE16352.1"/>
    <property type="molecule type" value="Genomic_DNA"/>
</dbReference>
<dbReference type="InterPro" id="IPR004027">
    <property type="entry name" value="SEC_C_motif"/>
</dbReference>
<dbReference type="SUPFAM" id="SSF103642">
    <property type="entry name" value="Sec-C motif"/>
    <property type="match status" value="1"/>
</dbReference>
<dbReference type="Proteomes" id="UP000294850">
    <property type="component" value="Unassembled WGS sequence"/>
</dbReference>
<protein>
    <recommendedName>
        <fullName evidence="3">SEC-C domain-containing protein</fullName>
    </recommendedName>
</protein>
<evidence type="ECO:0000313" key="2">
    <source>
        <dbReference type="Proteomes" id="UP000294850"/>
    </source>
</evidence>
<comment type="caution">
    <text evidence="1">The sequence shown here is derived from an EMBL/GenBank/DDBJ whole genome shotgun (WGS) entry which is preliminary data.</text>
</comment>